<keyword evidence="1" id="KW-1133">Transmembrane helix</keyword>
<dbReference type="AlphaFoldDB" id="A0A2V3IGJ0"/>
<proteinExistence type="predicted"/>
<protein>
    <submittedName>
        <fullName evidence="2">Uncharacterized protein</fullName>
    </submittedName>
</protein>
<keyword evidence="1" id="KW-0812">Transmembrane</keyword>
<reference evidence="2 3" key="1">
    <citation type="journal article" date="2018" name="Mol. Biol. Evol.">
        <title>Analysis of the draft genome of the red seaweed Gracilariopsis chorda provides insights into genome size evolution in Rhodophyta.</title>
        <authorList>
            <person name="Lee J."/>
            <person name="Yang E.C."/>
            <person name="Graf L."/>
            <person name="Yang J.H."/>
            <person name="Qiu H."/>
            <person name="Zel Zion U."/>
            <person name="Chan C.X."/>
            <person name="Stephens T.G."/>
            <person name="Weber A.P.M."/>
            <person name="Boo G.H."/>
            <person name="Boo S.M."/>
            <person name="Kim K.M."/>
            <person name="Shin Y."/>
            <person name="Jung M."/>
            <person name="Lee S.J."/>
            <person name="Yim H.S."/>
            <person name="Lee J.H."/>
            <person name="Bhattacharya D."/>
            <person name="Yoon H.S."/>
        </authorList>
    </citation>
    <scope>NUCLEOTIDE SEQUENCE [LARGE SCALE GENOMIC DNA]</scope>
    <source>
        <strain evidence="2 3">SKKU-2015</strain>
        <tissue evidence="2">Whole body</tissue>
    </source>
</reference>
<accession>A0A2V3IGJ0</accession>
<feature type="transmembrane region" description="Helical" evidence="1">
    <location>
        <begin position="400"/>
        <end position="422"/>
    </location>
</feature>
<dbReference type="OrthoDB" id="10482919at2759"/>
<evidence type="ECO:0000256" key="1">
    <source>
        <dbReference type="SAM" id="Phobius"/>
    </source>
</evidence>
<keyword evidence="3" id="KW-1185">Reference proteome</keyword>
<dbReference type="EMBL" id="NBIV01000228">
    <property type="protein sequence ID" value="PXF41189.1"/>
    <property type="molecule type" value="Genomic_DNA"/>
</dbReference>
<keyword evidence="1" id="KW-0472">Membrane</keyword>
<evidence type="ECO:0000313" key="3">
    <source>
        <dbReference type="Proteomes" id="UP000247409"/>
    </source>
</evidence>
<organism evidence="2 3">
    <name type="scientific">Gracilariopsis chorda</name>
    <dbReference type="NCBI Taxonomy" id="448386"/>
    <lineage>
        <taxon>Eukaryota</taxon>
        <taxon>Rhodophyta</taxon>
        <taxon>Florideophyceae</taxon>
        <taxon>Rhodymeniophycidae</taxon>
        <taxon>Gracilariales</taxon>
        <taxon>Gracilariaceae</taxon>
        <taxon>Gracilariopsis</taxon>
    </lineage>
</organism>
<dbReference type="Proteomes" id="UP000247409">
    <property type="component" value="Unassembled WGS sequence"/>
</dbReference>
<comment type="caution">
    <text evidence="2">The sequence shown here is derived from an EMBL/GenBank/DDBJ whole genome shotgun (WGS) entry which is preliminary data.</text>
</comment>
<name>A0A2V3IGJ0_9FLOR</name>
<sequence>MIVLKFLDQNVFNVIKYAVMTLTVSYASDVLLDALHAYRTAKSLKEKGWAKPVSSAPYFRMRRNLRITRSTGSVIVVLCTIFVSVLEMAVEFSTGAEVVWIEKSTRLRVANQVTSLEELLKTDPRYLFRLRSALQRVENTCYNVEMKWYHPVVLNMSSATDFQALGYAVKCYQNYSTPMDVTPIISEAKFNASEFTSMGYWPRNETRMGRDVDYSEVMSTLDATTDARIGANEYYSFLAVNFTKPQKVEGSERQLTAHHTHGTTTRGIYTLHYTVPNGEQIECLVEQKNKNQKSKKYTLEVCLLPLSNNRTVLGLFDDYEDTPDYQLVMSVALEGRRSFHDLDILKAMPWMLGTNNGMHSYREIAILIVLCGRMLDGIGTDGFRNVDVVEGIRNTTAPTLTVWGILLLSVGTVIIVVVRLVLRRLKSNLAIRGDLATAEGVASHWLAQMNEVYDSSRLEEKAILSLECGKKDRLYITVKTVESEVDEKV</sequence>
<evidence type="ECO:0000313" key="2">
    <source>
        <dbReference type="EMBL" id="PXF41189.1"/>
    </source>
</evidence>
<gene>
    <name evidence="2" type="ORF">BWQ96_09083</name>
</gene>